<sequence length="580" mass="68518">MNIVLTTLNAKYIHTNLAIRYLKAYASPEYDAMLAEYTIKDPIINIVTDLIQKKPDVIGFSCYIWNIEETIKVIKMIKKIDPNIKVVVGGPEVTYDVMDWMQEVPEFDFVVIGEGEQTFKQLLSELEADEDYTKVPGIAYRKDGRVELNPQRNKLDLKELPSPYRFEEDIPHLTKRVTYIETSRGCPFSCQFCLSSIEVGVRYFDREKVKEDIRYLMANGAKTIKFVDRTFNISRSYAMEMFRFLIDEHLPGTVFQFEITADIMRPEVIEFLNQEAPAGLFRFEIGVQSTNDYTNELVMRKQNFEKLKRTVTMVKEGGKIAQHLDLIAGLPEEDYHSFKKTFNDVFEMRPEELQLGFLKMLRGTGLRLRAEQHNYIYMDHSPYEILGNNVLDFQDIIKIKQVEDVLEKYWNDHRMDHTVEYLVTAVFPSPFDFFQEFGSYWESKGWSRIGHQLEDLFRRLFYFLEDKGVEQLEAIESLMKYDYLSSMKYKPRKPWWELKSDKQQRSQLYRTIIENPSALGERYTEMQINEKDLYKHTLLEDITIDLEHYTRHGELINSPSYMLVYFDPKSDSPEFFTFKA</sequence>
<dbReference type="SUPFAM" id="SSF52242">
    <property type="entry name" value="Cobalamin (vitamin B12)-binding domain"/>
    <property type="match status" value="1"/>
</dbReference>
<comment type="cofactor">
    <cofactor evidence="1">
        <name>[4Fe-4S] cluster</name>
        <dbReference type="ChEBI" id="CHEBI:49883"/>
    </cofactor>
</comment>
<dbReference type="CDD" id="cd01335">
    <property type="entry name" value="Radical_SAM"/>
    <property type="match status" value="1"/>
</dbReference>
<proteinExistence type="predicted"/>
<dbReference type="GO" id="GO:0005829">
    <property type="term" value="C:cytosol"/>
    <property type="evidence" value="ECO:0007669"/>
    <property type="project" value="TreeGrafter"/>
</dbReference>
<dbReference type="SMART" id="SM00729">
    <property type="entry name" value="Elp3"/>
    <property type="match status" value="1"/>
</dbReference>
<dbReference type="EMBL" id="RSFW01000009">
    <property type="protein sequence ID" value="RSD28245.1"/>
    <property type="molecule type" value="Genomic_DNA"/>
</dbReference>
<dbReference type="GO" id="GO:0051539">
    <property type="term" value="F:4 iron, 4 sulfur cluster binding"/>
    <property type="evidence" value="ECO:0007669"/>
    <property type="project" value="UniProtKB-KW"/>
</dbReference>
<gene>
    <name evidence="8" type="ORF">EJA10_07275</name>
</gene>
<dbReference type="PROSITE" id="PS51918">
    <property type="entry name" value="RADICAL_SAM"/>
    <property type="match status" value="1"/>
</dbReference>
<accession>A0A427TUV4</accession>
<dbReference type="SFLD" id="SFLDG01123">
    <property type="entry name" value="methyltransferase_(Class_B)"/>
    <property type="match status" value="1"/>
</dbReference>
<dbReference type="Pfam" id="PF13311">
    <property type="entry name" value="DUF4080"/>
    <property type="match status" value="1"/>
</dbReference>
<evidence type="ECO:0000256" key="2">
    <source>
        <dbReference type="ARBA" id="ARBA00022691"/>
    </source>
</evidence>
<dbReference type="InterPro" id="IPR023404">
    <property type="entry name" value="rSAM_horseshoe"/>
</dbReference>
<evidence type="ECO:0000256" key="4">
    <source>
        <dbReference type="ARBA" id="ARBA00023004"/>
    </source>
</evidence>
<dbReference type="SUPFAM" id="SSF102114">
    <property type="entry name" value="Radical SAM enzymes"/>
    <property type="match status" value="1"/>
</dbReference>
<keyword evidence="5" id="KW-0411">Iron-sulfur</keyword>
<dbReference type="SFLD" id="SFLDS00029">
    <property type="entry name" value="Radical_SAM"/>
    <property type="match status" value="1"/>
</dbReference>
<dbReference type="Pfam" id="PF04055">
    <property type="entry name" value="Radical_SAM"/>
    <property type="match status" value="1"/>
</dbReference>
<reference evidence="9" key="1">
    <citation type="submission" date="2018-12" db="EMBL/GenBank/DDBJ databases">
        <title>Bacillus chawlae sp. nov., Bacillus glennii sp. nov., and Bacillus saganii sp. nov. Isolated from the Vehicle Assembly Building at Kennedy Space Center where the Viking Spacecraft were Assembled.</title>
        <authorList>
            <person name="Seuylemezian A."/>
            <person name="Vaishampayan P."/>
        </authorList>
    </citation>
    <scope>NUCLEOTIDE SEQUENCE [LARGE SCALE GENOMIC DNA]</scope>
    <source>
        <strain evidence="9">DSM 13966</strain>
    </source>
</reference>
<keyword evidence="4" id="KW-0408">Iron</keyword>
<dbReference type="OrthoDB" id="9801424at2"/>
<keyword evidence="3" id="KW-0479">Metal-binding</keyword>
<evidence type="ECO:0000259" key="6">
    <source>
        <dbReference type="PROSITE" id="PS51332"/>
    </source>
</evidence>
<evidence type="ECO:0000256" key="5">
    <source>
        <dbReference type="ARBA" id="ARBA00023014"/>
    </source>
</evidence>
<dbReference type="InterPro" id="IPR036724">
    <property type="entry name" value="Cobalamin-bd_sf"/>
</dbReference>
<dbReference type="InterPro" id="IPR006638">
    <property type="entry name" value="Elp3/MiaA/NifB-like_rSAM"/>
</dbReference>
<dbReference type="STRING" id="285983.UB32_12340"/>
<dbReference type="CDD" id="cd02068">
    <property type="entry name" value="radical_SAM_B12_BD"/>
    <property type="match status" value="1"/>
</dbReference>
<dbReference type="GO" id="GO:0046872">
    <property type="term" value="F:metal ion binding"/>
    <property type="evidence" value="ECO:0007669"/>
    <property type="project" value="UniProtKB-KW"/>
</dbReference>
<dbReference type="Gene3D" id="3.40.50.280">
    <property type="entry name" value="Cobalamin-binding domain"/>
    <property type="match status" value="1"/>
</dbReference>
<dbReference type="InterPro" id="IPR007197">
    <property type="entry name" value="rSAM"/>
</dbReference>
<dbReference type="RefSeq" id="WP_125479329.1">
    <property type="nucleotide sequence ID" value="NZ_RSFW01000009.1"/>
</dbReference>
<dbReference type="InterPro" id="IPR025288">
    <property type="entry name" value="DUF4080"/>
</dbReference>
<dbReference type="PANTHER" id="PTHR43409:SF16">
    <property type="entry name" value="SLR0320 PROTEIN"/>
    <property type="match status" value="1"/>
</dbReference>
<dbReference type="GO" id="GO:0003824">
    <property type="term" value="F:catalytic activity"/>
    <property type="evidence" value="ECO:0007669"/>
    <property type="project" value="InterPro"/>
</dbReference>
<dbReference type="AlphaFoldDB" id="A0A427TUV4"/>
<feature type="domain" description="B12-binding" evidence="6">
    <location>
        <begin position="1"/>
        <end position="133"/>
    </location>
</feature>
<dbReference type="SFLD" id="SFLDG01082">
    <property type="entry name" value="B12-binding_domain_containing"/>
    <property type="match status" value="1"/>
</dbReference>
<dbReference type="Gene3D" id="3.80.30.20">
    <property type="entry name" value="tm_1862 like domain"/>
    <property type="match status" value="1"/>
</dbReference>
<dbReference type="GO" id="GO:0031419">
    <property type="term" value="F:cobalamin binding"/>
    <property type="evidence" value="ECO:0007669"/>
    <property type="project" value="InterPro"/>
</dbReference>
<evidence type="ECO:0000259" key="7">
    <source>
        <dbReference type="PROSITE" id="PS51918"/>
    </source>
</evidence>
<dbReference type="InterPro" id="IPR006158">
    <property type="entry name" value="Cobalamin-bd"/>
</dbReference>
<dbReference type="InterPro" id="IPR058240">
    <property type="entry name" value="rSAM_sf"/>
</dbReference>
<dbReference type="InterPro" id="IPR051198">
    <property type="entry name" value="BchE-like"/>
</dbReference>
<name>A0A427TUV4_9BACI</name>
<dbReference type="PROSITE" id="PS51332">
    <property type="entry name" value="B12_BINDING"/>
    <property type="match status" value="1"/>
</dbReference>
<dbReference type="InterPro" id="IPR034466">
    <property type="entry name" value="Methyltransferase_Class_B"/>
</dbReference>
<evidence type="ECO:0000313" key="8">
    <source>
        <dbReference type="EMBL" id="RSD28245.1"/>
    </source>
</evidence>
<dbReference type="PANTHER" id="PTHR43409">
    <property type="entry name" value="ANAEROBIC MAGNESIUM-PROTOPORPHYRIN IX MONOMETHYL ESTER CYCLASE-RELATED"/>
    <property type="match status" value="1"/>
</dbReference>
<evidence type="ECO:0000256" key="3">
    <source>
        <dbReference type="ARBA" id="ARBA00022723"/>
    </source>
</evidence>
<dbReference type="Pfam" id="PF02310">
    <property type="entry name" value="B12-binding"/>
    <property type="match status" value="1"/>
</dbReference>
<keyword evidence="2" id="KW-0949">S-adenosyl-L-methionine</keyword>
<evidence type="ECO:0000313" key="9">
    <source>
        <dbReference type="Proteomes" id="UP000279911"/>
    </source>
</evidence>
<feature type="domain" description="Radical SAM core" evidence="7">
    <location>
        <begin position="172"/>
        <end position="403"/>
    </location>
</feature>
<organism evidence="8 9">
    <name type="scientific">Mesobacillus subterraneus</name>
    <dbReference type="NCBI Taxonomy" id="285983"/>
    <lineage>
        <taxon>Bacteria</taxon>
        <taxon>Bacillati</taxon>
        <taxon>Bacillota</taxon>
        <taxon>Bacilli</taxon>
        <taxon>Bacillales</taxon>
        <taxon>Bacillaceae</taxon>
        <taxon>Mesobacillus</taxon>
    </lineage>
</organism>
<dbReference type="Proteomes" id="UP000279911">
    <property type="component" value="Unassembled WGS sequence"/>
</dbReference>
<protein>
    <submittedName>
        <fullName evidence="8">DUF4080 domain-containing protein</fullName>
    </submittedName>
</protein>
<evidence type="ECO:0000256" key="1">
    <source>
        <dbReference type="ARBA" id="ARBA00001966"/>
    </source>
</evidence>
<comment type="caution">
    <text evidence="8">The sequence shown here is derived from an EMBL/GenBank/DDBJ whole genome shotgun (WGS) entry which is preliminary data.</text>
</comment>